<dbReference type="Pfam" id="PF02645">
    <property type="entry name" value="DegV"/>
    <property type="match status" value="1"/>
</dbReference>
<evidence type="ECO:0000256" key="1">
    <source>
        <dbReference type="ARBA" id="ARBA00023121"/>
    </source>
</evidence>
<name>A0A930YG46_9ACTN</name>
<reference evidence="2" key="1">
    <citation type="submission" date="2020-11" db="EMBL/GenBank/DDBJ databases">
        <title>Nocardioides sp. nov., isolated from Soil of Cynanchum wilfordii Hemsley rhizosphere.</title>
        <authorList>
            <person name="Lee J.-S."/>
            <person name="Suh M.K."/>
            <person name="Kim J.-S."/>
        </authorList>
    </citation>
    <scope>NUCLEOTIDE SEQUENCE</scope>
    <source>
        <strain evidence="2">KCTC 19275</strain>
    </source>
</reference>
<evidence type="ECO:0000313" key="3">
    <source>
        <dbReference type="Proteomes" id="UP000640489"/>
    </source>
</evidence>
<dbReference type="Gene3D" id="3.40.50.10170">
    <property type="match status" value="1"/>
</dbReference>
<dbReference type="Gene3D" id="3.30.1180.10">
    <property type="match status" value="1"/>
</dbReference>
<dbReference type="RefSeq" id="WP_194704801.1">
    <property type="nucleotide sequence ID" value="NZ_JADKPN010000001.1"/>
</dbReference>
<dbReference type="InterPro" id="IPR050270">
    <property type="entry name" value="DegV_domain_contain"/>
</dbReference>
<keyword evidence="3" id="KW-1185">Reference proteome</keyword>
<gene>
    <name evidence="2" type="ORF">ISU07_00515</name>
</gene>
<proteinExistence type="predicted"/>
<comment type="caution">
    <text evidence="2">The sequence shown here is derived from an EMBL/GenBank/DDBJ whole genome shotgun (WGS) entry which is preliminary data.</text>
</comment>
<dbReference type="NCBIfam" id="TIGR00762">
    <property type="entry name" value="DegV"/>
    <property type="match status" value="1"/>
</dbReference>
<dbReference type="GO" id="GO:0008289">
    <property type="term" value="F:lipid binding"/>
    <property type="evidence" value="ECO:0007669"/>
    <property type="project" value="UniProtKB-KW"/>
</dbReference>
<dbReference type="AlphaFoldDB" id="A0A930YG46"/>
<organism evidence="2 3">
    <name type="scientific">Nocardioides islandensis</name>
    <dbReference type="NCBI Taxonomy" id="433663"/>
    <lineage>
        <taxon>Bacteria</taxon>
        <taxon>Bacillati</taxon>
        <taxon>Actinomycetota</taxon>
        <taxon>Actinomycetes</taxon>
        <taxon>Propionibacteriales</taxon>
        <taxon>Nocardioidaceae</taxon>
        <taxon>Nocardioides</taxon>
    </lineage>
</organism>
<dbReference type="PANTHER" id="PTHR33434:SF2">
    <property type="entry name" value="FATTY ACID-BINDING PROTEIN TM_1468"/>
    <property type="match status" value="1"/>
</dbReference>
<evidence type="ECO:0000313" key="2">
    <source>
        <dbReference type="EMBL" id="MBF4761594.1"/>
    </source>
</evidence>
<dbReference type="PROSITE" id="PS51482">
    <property type="entry name" value="DEGV"/>
    <property type="match status" value="1"/>
</dbReference>
<dbReference type="PANTHER" id="PTHR33434">
    <property type="entry name" value="DEGV DOMAIN-CONTAINING PROTEIN DR_1986-RELATED"/>
    <property type="match status" value="1"/>
</dbReference>
<dbReference type="EMBL" id="JADKPN010000001">
    <property type="protein sequence ID" value="MBF4761594.1"/>
    <property type="molecule type" value="Genomic_DNA"/>
</dbReference>
<sequence length="294" mass="29843">MPVAVVTDSTASLPAAVVAERGILVVPLQVVIGAQVYDEVLADGATDGSSPGATPAMVAEALREFRPVSTSRPTPSALLEVYERAAADGATEVVSIHLSGQMSGTFESAQLAAKDAPVAVHAVDSRQVGVATGYAALSAADVVAAGGSALEAVEAAHARADSATSLFYVDTLEYLRRGGRIGAAAALFGGALSVKPLLKIEDGRVANLEKVRTAGKALNRLEALVLEAAGDRQVDVCVAHLASHDRAGQLAERLGEELADNLGGREVWCTEVGAVLGAHVGPGMVAVCVAPLLP</sequence>
<dbReference type="Proteomes" id="UP000640489">
    <property type="component" value="Unassembled WGS sequence"/>
</dbReference>
<accession>A0A930YG46</accession>
<dbReference type="InterPro" id="IPR003797">
    <property type="entry name" value="DegV"/>
</dbReference>
<keyword evidence="1" id="KW-0446">Lipid-binding</keyword>
<dbReference type="InterPro" id="IPR043168">
    <property type="entry name" value="DegV_C"/>
</dbReference>
<protein>
    <submittedName>
        <fullName evidence="2">DegV family protein</fullName>
    </submittedName>
</protein>
<dbReference type="SUPFAM" id="SSF82549">
    <property type="entry name" value="DAK1/DegV-like"/>
    <property type="match status" value="1"/>
</dbReference>